<dbReference type="InterPro" id="IPR016024">
    <property type="entry name" value="ARM-type_fold"/>
</dbReference>
<dbReference type="SUPFAM" id="SSF48371">
    <property type="entry name" value="ARM repeat"/>
    <property type="match status" value="1"/>
</dbReference>
<dbReference type="PANTHER" id="PTHR38433:SF1">
    <property type="entry name" value="DUF1641 DOMAIN-CONTAINING PROTEIN"/>
    <property type="match status" value="1"/>
</dbReference>
<evidence type="ECO:0000313" key="2">
    <source>
        <dbReference type="Proteomes" id="UP000240322"/>
    </source>
</evidence>
<reference evidence="1 2" key="1">
    <citation type="submission" date="2017-04" db="EMBL/GenBank/DDBJ databases">
        <title>Novel microbial lineages endemic to geothermal iron-oxide mats fill important gaps in the evolutionary history of Archaea.</title>
        <authorList>
            <person name="Jay Z.J."/>
            <person name="Beam J.P."/>
            <person name="Dlakic M."/>
            <person name="Rusch D.B."/>
            <person name="Kozubal M.A."/>
            <person name="Inskeep W.P."/>
        </authorList>
    </citation>
    <scope>NUCLEOTIDE SEQUENCE [LARGE SCALE GENOMIC DNA]</scope>
    <source>
        <strain evidence="1">OSP_D</strain>
    </source>
</reference>
<dbReference type="Pfam" id="PF07849">
    <property type="entry name" value="DUF1641"/>
    <property type="match status" value="1"/>
</dbReference>
<protein>
    <recommendedName>
        <fullName evidence="3">DUF1641 domain-containing protein</fullName>
    </recommendedName>
</protein>
<accession>A0A2R6AZA5</accession>
<dbReference type="AlphaFoldDB" id="A0A2R6AZA5"/>
<dbReference type="PANTHER" id="PTHR38433">
    <property type="match status" value="1"/>
</dbReference>
<evidence type="ECO:0000313" key="1">
    <source>
        <dbReference type="EMBL" id="PSN91721.1"/>
    </source>
</evidence>
<sequence length="325" mass="35534">MNGVSSTTATRSGFSSLKAATPEDKLRSIVASLDRLGLLDLASGFLEDEHQLEKLLKLAASDSNLELLAKVESLSRLVAKPDYRGLENILTLVSETRGSMAITKAIELLRLLDEKGLIDPLIGVLQDDQTFGKIIGLLSDEKVLSLLAQRDKILGVISTLDYDKVHRLLDALNNTPGIVEALTRLVELLAELSRRGVIDPLIGLLQDEKMFGAIVNLVASDQFLELVQHSQKLFTLLLNLADVDEELLNLITAMQTTTFKRFLSAFSSIGKEEPKPVRGVLGTMRQLGDRDVSVGLGVVFQFLAKLGQEYTKEQTSSTKQTTTSS</sequence>
<dbReference type="Proteomes" id="UP000240322">
    <property type="component" value="Unassembled WGS sequence"/>
</dbReference>
<proteinExistence type="predicted"/>
<organism evidence="1 2">
    <name type="scientific">Candidatus Marsarchaeota G2 archaeon OSP_D</name>
    <dbReference type="NCBI Taxonomy" id="1978157"/>
    <lineage>
        <taxon>Archaea</taxon>
        <taxon>Candidatus Marsarchaeota</taxon>
        <taxon>Candidatus Marsarchaeota group 2</taxon>
    </lineage>
</organism>
<name>A0A2R6AZA5_9ARCH</name>
<evidence type="ECO:0008006" key="3">
    <source>
        <dbReference type="Google" id="ProtNLM"/>
    </source>
</evidence>
<dbReference type="InterPro" id="IPR012440">
    <property type="entry name" value="DUF1641"/>
</dbReference>
<dbReference type="EMBL" id="NEXE01000019">
    <property type="protein sequence ID" value="PSN91721.1"/>
    <property type="molecule type" value="Genomic_DNA"/>
</dbReference>
<gene>
    <name evidence="1" type="ORF">B9Q03_03475</name>
</gene>
<comment type="caution">
    <text evidence="1">The sequence shown here is derived from an EMBL/GenBank/DDBJ whole genome shotgun (WGS) entry which is preliminary data.</text>
</comment>